<proteinExistence type="predicted"/>
<keyword evidence="2" id="KW-1185">Reference proteome</keyword>
<gene>
    <name evidence="1" type="ORF">NSJP_0338</name>
</gene>
<dbReference type="Proteomes" id="UP000192042">
    <property type="component" value="Chromosome I"/>
</dbReference>
<evidence type="ECO:0000313" key="2">
    <source>
        <dbReference type="Proteomes" id="UP000192042"/>
    </source>
</evidence>
<evidence type="ECO:0000313" key="1">
    <source>
        <dbReference type="EMBL" id="SLM46510.1"/>
    </source>
</evidence>
<dbReference type="KEGG" id="nja:NSJP_0338"/>
<name>A0A1W1I0H6_9BACT</name>
<protein>
    <submittedName>
        <fullName evidence="1">Uncharacterized protein</fullName>
    </submittedName>
</protein>
<dbReference type="AlphaFoldDB" id="A0A1W1I0H6"/>
<dbReference type="EMBL" id="LT828648">
    <property type="protein sequence ID" value="SLM46510.1"/>
    <property type="molecule type" value="Genomic_DNA"/>
</dbReference>
<reference evidence="1 2" key="1">
    <citation type="submission" date="2017-03" db="EMBL/GenBank/DDBJ databases">
        <authorList>
            <person name="Afonso C.L."/>
            <person name="Miller P.J."/>
            <person name="Scott M.A."/>
            <person name="Spackman E."/>
            <person name="Goraichik I."/>
            <person name="Dimitrov K.M."/>
            <person name="Suarez D.L."/>
            <person name="Swayne D.E."/>
        </authorList>
    </citation>
    <scope>NUCLEOTIDE SEQUENCE [LARGE SCALE GENOMIC DNA]</scope>
    <source>
        <strain evidence="1">Genome sequencing of Nitrospira japonica strain NJ11</strain>
    </source>
</reference>
<organism evidence="1 2">
    <name type="scientific">Nitrospira japonica</name>
    <dbReference type="NCBI Taxonomy" id="1325564"/>
    <lineage>
        <taxon>Bacteria</taxon>
        <taxon>Pseudomonadati</taxon>
        <taxon>Nitrospirota</taxon>
        <taxon>Nitrospiria</taxon>
        <taxon>Nitrospirales</taxon>
        <taxon>Nitrospiraceae</taxon>
        <taxon>Nitrospira</taxon>
    </lineage>
</organism>
<accession>A0A1W1I0H6</accession>
<sequence length="123" mass="12387">MPTTFALNCSSRLQLSSATCFAPGVALAGIIARQLRKVSVWTDLAAASAVANFGAVPAALEAAGAELGAAAGAELGVLPAVAPFPEPVVPSLAQPPAINPKNAANTMALCSEMRMPLSSLMRE</sequence>